<dbReference type="OrthoDB" id="9804482at2"/>
<dbReference type="GO" id="GO:0008237">
    <property type="term" value="F:metallopeptidase activity"/>
    <property type="evidence" value="ECO:0007669"/>
    <property type="project" value="UniProtKB-KW"/>
</dbReference>
<dbReference type="Gene3D" id="3.40.140.10">
    <property type="entry name" value="Cytidine Deaminase, domain 2"/>
    <property type="match status" value="1"/>
</dbReference>
<evidence type="ECO:0000256" key="2">
    <source>
        <dbReference type="ARBA" id="ARBA00022723"/>
    </source>
</evidence>
<protein>
    <submittedName>
        <fullName evidence="8">DNA repair protein RadC</fullName>
    </submittedName>
</protein>
<dbReference type="RefSeq" id="WP_111446181.1">
    <property type="nucleotide sequence ID" value="NZ_QKZK01000018.1"/>
</dbReference>
<proteinExistence type="inferred from homology"/>
<dbReference type="CDD" id="cd08071">
    <property type="entry name" value="MPN_DUF2466"/>
    <property type="match status" value="1"/>
</dbReference>
<evidence type="ECO:0000256" key="1">
    <source>
        <dbReference type="ARBA" id="ARBA00022670"/>
    </source>
</evidence>
<feature type="domain" description="MPN" evidence="7">
    <location>
        <begin position="110"/>
        <end position="232"/>
    </location>
</feature>
<evidence type="ECO:0000256" key="6">
    <source>
        <dbReference type="RuleBase" id="RU003797"/>
    </source>
</evidence>
<dbReference type="Pfam" id="PF04002">
    <property type="entry name" value="RadC"/>
    <property type="match status" value="1"/>
</dbReference>
<dbReference type="InterPro" id="IPR037518">
    <property type="entry name" value="MPN"/>
</dbReference>
<dbReference type="Pfam" id="PF20582">
    <property type="entry name" value="UPF0758_N"/>
    <property type="match status" value="1"/>
</dbReference>
<evidence type="ECO:0000259" key="7">
    <source>
        <dbReference type="PROSITE" id="PS50249"/>
    </source>
</evidence>
<dbReference type="PROSITE" id="PS01302">
    <property type="entry name" value="UPF0758"/>
    <property type="match status" value="1"/>
</dbReference>
<dbReference type="EMBL" id="QKZK01000018">
    <property type="protein sequence ID" value="PZX14995.1"/>
    <property type="molecule type" value="Genomic_DNA"/>
</dbReference>
<dbReference type="SUPFAM" id="SSF102712">
    <property type="entry name" value="JAB1/MPN domain"/>
    <property type="match status" value="1"/>
</dbReference>
<dbReference type="InterPro" id="IPR020891">
    <property type="entry name" value="UPF0758_CS"/>
</dbReference>
<evidence type="ECO:0000313" key="9">
    <source>
        <dbReference type="Proteomes" id="UP000249239"/>
    </source>
</evidence>
<comment type="caution">
    <text evidence="8">The sequence shown here is derived from an EMBL/GenBank/DDBJ whole genome shotgun (WGS) entry which is preliminary data.</text>
</comment>
<dbReference type="InterPro" id="IPR046778">
    <property type="entry name" value="UPF0758_N"/>
</dbReference>
<keyword evidence="4" id="KW-0862">Zinc</keyword>
<dbReference type="InterPro" id="IPR001405">
    <property type="entry name" value="UPF0758"/>
</dbReference>
<keyword evidence="5" id="KW-0482">Metalloprotease</keyword>
<keyword evidence="9" id="KW-1185">Reference proteome</keyword>
<reference evidence="8 9" key="1">
    <citation type="submission" date="2018-06" db="EMBL/GenBank/DDBJ databases">
        <title>Genomic Encyclopedia of Archaeal and Bacterial Type Strains, Phase II (KMG-II): from individual species to whole genera.</title>
        <authorList>
            <person name="Goeker M."/>
        </authorList>
    </citation>
    <scope>NUCLEOTIDE SEQUENCE [LARGE SCALE GENOMIC DNA]</scope>
    <source>
        <strain evidence="8 9">DSM 6779</strain>
    </source>
</reference>
<dbReference type="InterPro" id="IPR025657">
    <property type="entry name" value="RadC_JAB"/>
</dbReference>
<evidence type="ECO:0000256" key="4">
    <source>
        <dbReference type="ARBA" id="ARBA00022833"/>
    </source>
</evidence>
<evidence type="ECO:0000256" key="5">
    <source>
        <dbReference type="ARBA" id="ARBA00023049"/>
    </source>
</evidence>
<dbReference type="Proteomes" id="UP000249239">
    <property type="component" value="Unassembled WGS sequence"/>
</dbReference>
<dbReference type="AlphaFoldDB" id="A0A2W7N3H5"/>
<comment type="similarity">
    <text evidence="6">Belongs to the UPF0758 family.</text>
</comment>
<dbReference type="GO" id="GO:0006508">
    <property type="term" value="P:proteolysis"/>
    <property type="evidence" value="ECO:0007669"/>
    <property type="project" value="UniProtKB-KW"/>
</dbReference>
<evidence type="ECO:0000256" key="3">
    <source>
        <dbReference type="ARBA" id="ARBA00022801"/>
    </source>
</evidence>
<gene>
    <name evidence="8" type="ORF">LX69_02325</name>
</gene>
<dbReference type="GO" id="GO:0046872">
    <property type="term" value="F:metal ion binding"/>
    <property type="evidence" value="ECO:0007669"/>
    <property type="project" value="UniProtKB-KW"/>
</dbReference>
<sequence length="232" mass="26059">MEPYDKLTIKNWAVEDRPREKLLSKGMHTLSDAELIAILIGSGSVRESAVELSKKILHDHHHNLNELGRRSVNDLKNRYHGIGEAKAISILAALELGNRRSRQASIERTKIGTSQHVYEYFYPIMADLSHEEFWVLLLNRSNKVIHPHRISQGGITGTVIDVRIILRLALENHATSIALCHNHPSGSIQPSAADKEITCRMINAGKIMDILVIDHIIVGENSYFSFADEGMM</sequence>
<dbReference type="PROSITE" id="PS50249">
    <property type="entry name" value="MPN"/>
    <property type="match status" value="1"/>
</dbReference>
<dbReference type="PANTHER" id="PTHR30471">
    <property type="entry name" value="DNA REPAIR PROTEIN RADC"/>
    <property type="match status" value="1"/>
</dbReference>
<dbReference type="PANTHER" id="PTHR30471:SF3">
    <property type="entry name" value="UPF0758 PROTEIN YEES-RELATED"/>
    <property type="match status" value="1"/>
</dbReference>
<evidence type="ECO:0000313" key="8">
    <source>
        <dbReference type="EMBL" id="PZX14995.1"/>
    </source>
</evidence>
<accession>A0A2W7N3H5</accession>
<dbReference type="NCBIfam" id="TIGR00608">
    <property type="entry name" value="radc"/>
    <property type="match status" value="1"/>
</dbReference>
<keyword evidence="3" id="KW-0378">Hydrolase</keyword>
<dbReference type="NCBIfam" id="NF000642">
    <property type="entry name" value="PRK00024.1"/>
    <property type="match status" value="1"/>
</dbReference>
<keyword evidence="2" id="KW-0479">Metal-binding</keyword>
<keyword evidence="1" id="KW-0645">Protease</keyword>
<organism evidence="8 9">
    <name type="scientific">Breznakibacter xylanolyticus</name>
    <dbReference type="NCBI Taxonomy" id="990"/>
    <lineage>
        <taxon>Bacteria</taxon>
        <taxon>Pseudomonadati</taxon>
        <taxon>Bacteroidota</taxon>
        <taxon>Bacteroidia</taxon>
        <taxon>Marinilabiliales</taxon>
        <taxon>Marinilabiliaceae</taxon>
        <taxon>Breznakibacter</taxon>
    </lineage>
</organism>
<name>A0A2W7N3H5_9BACT</name>